<keyword evidence="1" id="KW-0472">Membrane</keyword>
<sequence length="28" mass="3231">MSIRLSHKILFIFLVLPGELLFAVVQFV</sequence>
<evidence type="ECO:0000313" key="2">
    <source>
        <dbReference type="EMBL" id="JAH81125.1"/>
    </source>
</evidence>
<reference evidence="2" key="1">
    <citation type="submission" date="2014-11" db="EMBL/GenBank/DDBJ databases">
        <authorList>
            <person name="Amaro Gonzalez C."/>
        </authorList>
    </citation>
    <scope>NUCLEOTIDE SEQUENCE</scope>
</reference>
<name>A0A0E9VUV5_ANGAN</name>
<protein>
    <submittedName>
        <fullName evidence="2">Uncharacterized protein</fullName>
    </submittedName>
</protein>
<dbReference type="AlphaFoldDB" id="A0A0E9VUV5"/>
<keyword evidence="1" id="KW-1133">Transmembrane helix</keyword>
<evidence type="ECO:0000256" key="1">
    <source>
        <dbReference type="SAM" id="Phobius"/>
    </source>
</evidence>
<accession>A0A0E9VUV5</accession>
<dbReference type="EMBL" id="GBXM01027452">
    <property type="protein sequence ID" value="JAH81125.1"/>
    <property type="molecule type" value="Transcribed_RNA"/>
</dbReference>
<organism evidence="2">
    <name type="scientific">Anguilla anguilla</name>
    <name type="common">European freshwater eel</name>
    <name type="synonym">Muraena anguilla</name>
    <dbReference type="NCBI Taxonomy" id="7936"/>
    <lineage>
        <taxon>Eukaryota</taxon>
        <taxon>Metazoa</taxon>
        <taxon>Chordata</taxon>
        <taxon>Craniata</taxon>
        <taxon>Vertebrata</taxon>
        <taxon>Euteleostomi</taxon>
        <taxon>Actinopterygii</taxon>
        <taxon>Neopterygii</taxon>
        <taxon>Teleostei</taxon>
        <taxon>Anguilliformes</taxon>
        <taxon>Anguillidae</taxon>
        <taxon>Anguilla</taxon>
    </lineage>
</organism>
<keyword evidence="1" id="KW-0812">Transmembrane</keyword>
<feature type="transmembrane region" description="Helical" evidence="1">
    <location>
        <begin position="9"/>
        <end position="27"/>
    </location>
</feature>
<reference evidence="2" key="2">
    <citation type="journal article" date="2015" name="Fish Shellfish Immunol.">
        <title>Early steps in the European eel (Anguilla anguilla)-Vibrio vulnificus interaction in the gills: Role of the RtxA13 toxin.</title>
        <authorList>
            <person name="Callol A."/>
            <person name="Pajuelo D."/>
            <person name="Ebbesson L."/>
            <person name="Teles M."/>
            <person name="MacKenzie S."/>
            <person name="Amaro C."/>
        </authorList>
    </citation>
    <scope>NUCLEOTIDE SEQUENCE</scope>
</reference>
<proteinExistence type="predicted"/>